<feature type="signal peptide" evidence="1">
    <location>
        <begin position="1"/>
        <end position="23"/>
    </location>
</feature>
<organism evidence="2 3">
    <name type="scientific">Zasmidium cellare</name>
    <name type="common">Wine cellar mold</name>
    <name type="synonym">Racodium cellare</name>
    <dbReference type="NCBI Taxonomy" id="395010"/>
    <lineage>
        <taxon>Eukaryota</taxon>
        <taxon>Fungi</taxon>
        <taxon>Dikarya</taxon>
        <taxon>Ascomycota</taxon>
        <taxon>Pezizomycotina</taxon>
        <taxon>Dothideomycetes</taxon>
        <taxon>Dothideomycetidae</taxon>
        <taxon>Mycosphaerellales</taxon>
        <taxon>Mycosphaerellaceae</taxon>
        <taxon>Zasmidium</taxon>
    </lineage>
</organism>
<dbReference type="EMBL" id="JAXOVC010000007">
    <property type="protein sequence ID" value="KAK4498854.1"/>
    <property type="molecule type" value="Genomic_DNA"/>
</dbReference>
<keyword evidence="1" id="KW-0732">Signal</keyword>
<comment type="caution">
    <text evidence="2">The sequence shown here is derived from an EMBL/GenBank/DDBJ whole genome shotgun (WGS) entry which is preliminary data.</text>
</comment>
<proteinExistence type="predicted"/>
<evidence type="ECO:0000256" key="1">
    <source>
        <dbReference type="SAM" id="SignalP"/>
    </source>
</evidence>
<gene>
    <name evidence="2" type="ORF">PRZ48_009364</name>
</gene>
<feature type="chain" id="PRO_5046419434" evidence="1">
    <location>
        <begin position="24"/>
        <end position="136"/>
    </location>
</feature>
<dbReference type="Proteomes" id="UP001305779">
    <property type="component" value="Unassembled WGS sequence"/>
</dbReference>
<reference evidence="2 3" key="1">
    <citation type="journal article" date="2023" name="G3 (Bethesda)">
        <title>A chromosome-level genome assembly of Zasmidium syzygii isolated from banana leaves.</title>
        <authorList>
            <person name="van Westerhoven A.C."/>
            <person name="Mehrabi R."/>
            <person name="Talebi R."/>
            <person name="Steentjes M.B.F."/>
            <person name="Corcolon B."/>
            <person name="Chong P.A."/>
            <person name="Kema G.H.J."/>
            <person name="Seidl M.F."/>
        </authorList>
    </citation>
    <scope>NUCLEOTIDE SEQUENCE [LARGE SCALE GENOMIC DNA]</scope>
    <source>
        <strain evidence="2 3">P124</strain>
    </source>
</reference>
<evidence type="ECO:0000313" key="2">
    <source>
        <dbReference type="EMBL" id="KAK4498854.1"/>
    </source>
</evidence>
<accession>A0ABR0EBX1</accession>
<keyword evidence="3" id="KW-1185">Reference proteome</keyword>
<name>A0ABR0EBX1_ZASCE</name>
<protein>
    <submittedName>
        <fullName evidence="2">Uncharacterized protein</fullName>
    </submittedName>
</protein>
<sequence>MRLTTEPLVALLAIWTLAVDSEAIRLIKKQTTITQGGLSINTKNTQTKTLELRAGDLSAGKYKYLVTVNNGTINDMTVLDSARTVYADTAPGWGWSSLYGPNEIAFTLGRAAKDVTFSASTESRNVDIDYKLVTAN</sequence>
<evidence type="ECO:0000313" key="3">
    <source>
        <dbReference type="Proteomes" id="UP001305779"/>
    </source>
</evidence>